<dbReference type="AlphaFoldDB" id="A0A4R3KN31"/>
<gene>
    <name evidence="5" type="ORF">EDD72_10192</name>
</gene>
<accession>A0A4R3KN31</accession>
<dbReference type="InterPro" id="IPR016181">
    <property type="entry name" value="Acyl_CoA_acyltransferase"/>
</dbReference>
<dbReference type="InterPro" id="IPR000182">
    <property type="entry name" value="GNAT_dom"/>
</dbReference>
<feature type="domain" description="N-acetyltransferase" evidence="4">
    <location>
        <begin position="11"/>
        <end position="157"/>
    </location>
</feature>
<comment type="caution">
    <text evidence="5">The sequence shown here is derived from an EMBL/GenBank/DDBJ whole genome shotgun (WGS) entry which is preliminary data.</text>
</comment>
<evidence type="ECO:0000313" key="5">
    <source>
        <dbReference type="EMBL" id="TCS84428.1"/>
    </source>
</evidence>
<dbReference type="PROSITE" id="PS51186">
    <property type="entry name" value="GNAT"/>
    <property type="match status" value="1"/>
</dbReference>
<dbReference type="CDD" id="cd04301">
    <property type="entry name" value="NAT_SF"/>
    <property type="match status" value="1"/>
</dbReference>
<dbReference type="NCBIfam" id="NF010241">
    <property type="entry name" value="PRK13688.1"/>
    <property type="match status" value="1"/>
</dbReference>
<dbReference type="RefSeq" id="WP_424565516.1">
    <property type="nucleotide sequence ID" value="NZ_SMAB01000001.1"/>
</dbReference>
<dbReference type="GO" id="GO:0016747">
    <property type="term" value="F:acyltransferase activity, transferring groups other than amino-acyl groups"/>
    <property type="evidence" value="ECO:0007669"/>
    <property type="project" value="UniProtKB-UniRule"/>
</dbReference>
<dbReference type="Pfam" id="PF00583">
    <property type="entry name" value="Acetyltransf_1"/>
    <property type="match status" value="1"/>
</dbReference>
<sequence length="157" mass="18543">MSISISQVVPLKINYKTMEEFRKFREYGLEELAMLEDLEANLIEDDANSPFFGIYEGDKLVARMSLYSISKKYDQYFFPPQNHYELFKLEVLPDYRGKGYGTALVKYAMSLGYPIKTNARNASDQFWLKMGFKPARYDSQRDRGENPYLWHPEMEKE</sequence>
<dbReference type="HAMAP" id="MF_00824">
    <property type="entry name" value="Acetyltransf_YlbP"/>
    <property type="match status" value="1"/>
</dbReference>
<evidence type="ECO:0000313" key="6">
    <source>
        <dbReference type="Proteomes" id="UP000295788"/>
    </source>
</evidence>
<evidence type="ECO:0000259" key="4">
    <source>
        <dbReference type="PROSITE" id="PS51186"/>
    </source>
</evidence>
<dbReference type="EC" id="2.3.1.-" evidence="3"/>
<evidence type="ECO:0000256" key="3">
    <source>
        <dbReference type="HAMAP-Rule" id="MF_00824"/>
    </source>
</evidence>
<keyword evidence="1 3" id="KW-0808">Transferase</keyword>
<dbReference type="PIRSF" id="PIRSF037732">
    <property type="entry name" value="YlbP_prd"/>
    <property type="match status" value="1"/>
</dbReference>
<keyword evidence="6" id="KW-1185">Reference proteome</keyword>
<dbReference type="Proteomes" id="UP000295788">
    <property type="component" value="Unassembled WGS sequence"/>
</dbReference>
<evidence type="ECO:0000256" key="1">
    <source>
        <dbReference type="ARBA" id="ARBA00022679"/>
    </source>
</evidence>
<dbReference type="EMBL" id="SMAB01000001">
    <property type="protein sequence ID" value="TCS84428.1"/>
    <property type="molecule type" value="Genomic_DNA"/>
</dbReference>
<protein>
    <recommendedName>
        <fullName evidence="3">Uncharacterized N-acetyltransferase EDD72_10192</fullName>
        <ecNumber evidence="3">2.3.1.-</ecNumber>
    </recommendedName>
</protein>
<name>A0A4R3KN31_9BACI</name>
<organism evidence="5 6">
    <name type="scientific">Tepidibacillus fermentans</name>
    <dbReference type="NCBI Taxonomy" id="1281767"/>
    <lineage>
        <taxon>Bacteria</taxon>
        <taxon>Bacillati</taxon>
        <taxon>Bacillota</taxon>
        <taxon>Bacilli</taxon>
        <taxon>Bacillales</taxon>
        <taxon>Bacillaceae</taxon>
        <taxon>Tepidibacillus</taxon>
    </lineage>
</organism>
<keyword evidence="2 3" id="KW-0012">Acyltransferase</keyword>
<proteinExistence type="inferred from homology"/>
<evidence type="ECO:0000256" key="2">
    <source>
        <dbReference type="ARBA" id="ARBA00023315"/>
    </source>
</evidence>
<reference evidence="5 6" key="1">
    <citation type="submission" date="2019-03" db="EMBL/GenBank/DDBJ databases">
        <title>Genomic Encyclopedia of Type Strains, Phase IV (KMG-IV): sequencing the most valuable type-strain genomes for metagenomic binning, comparative biology and taxonomic classification.</title>
        <authorList>
            <person name="Goeker M."/>
        </authorList>
    </citation>
    <scope>NUCLEOTIDE SEQUENCE [LARGE SCALE GENOMIC DNA]</scope>
    <source>
        <strain evidence="5 6">DSM 23802</strain>
    </source>
</reference>
<dbReference type="InterPro" id="IPR017274">
    <property type="entry name" value="YlbP"/>
</dbReference>
<dbReference type="SUPFAM" id="SSF55729">
    <property type="entry name" value="Acyl-CoA N-acyltransferases (Nat)"/>
    <property type="match status" value="1"/>
</dbReference>
<dbReference type="Gene3D" id="3.40.630.30">
    <property type="match status" value="1"/>
</dbReference>